<keyword evidence="4" id="KW-0597">Phosphoprotein</keyword>
<evidence type="ECO:0000256" key="2">
    <source>
        <dbReference type="ARBA" id="ARBA00004370"/>
    </source>
</evidence>
<dbReference type="Proteomes" id="UP000315389">
    <property type="component" value="Unassembled WGS sequence"/>
</dbReference>
<accession>A0A542ZB72</accession>
<evidence type="ECO:0000256" key="8">
    <source>
        <dbReference type="ARBA" id="ARBA00022989"/>
    </source>
</evidence>
<feature type="region of interest" description="Disordered" evidence="10">
    <location>
        <begin position="1120"/>
        <end position="1234"/>
    </location>
</feature>
<dbReference type="InterPro" id="IPR003594">
    <property type="entry name" value="HATPase_dom"/>
</dbReference>
<feature type="domain" description="HAMP" evidence="13">
    <location>
        <begin position="335"/>
        <end position="403"/>
    </location>
</feature>
<feature type="region of interest" description="Disordered" evidence="10">
    <location>
        <begin position="1286"/>
        <end position="1361"/>
    </location>
</feature>
<evidence type="ECO:0000259" key="13">
    <source>
        <dbReference type="PROSITE" id="PS50885"/>
    </source>
</evidence>
<dbReference type="PANTHER" id="PTHR45436">
    <property type="entry name" value="SENSOR HISTIDINE KINASE YKOH"/>
    <property type="match status" value="1"/>
</dbReference>
<dbReference type="InterPro" id="IPR036890">
    <property type="entry name" value="HATPase_C_sf"/>
</dbReference>
<dbReference type="GO" id="GO:0004673">
    <property type="term" value="F:protein histidine kinase activity"/>
    <property type="evidence" value="ECO:0007669"/>
    <property type="project" value="UniProtKB-EC"/>
</dbReference>
<feature type="compositionally biased region" description="Low complexity" evidence="10">
    <location>
        <begin position="1192"/>
        <end position="1218"/>
    </location>
</feature>
<dbReference type="SMART" id="SM00387">
    <property type="entry name" value="HATPase_c"/>
    <property type="match status" value="1"/>
</dbReference>
<organism evidence="14 15">
    <name type="scientific">Rarobacter faecitabidus</name>
    <dbReference type="NCBI Taxonomy" id="13243"/>
    <lineage>
        <taxon>Bacteria</taxon>
        <taxon>Bacillati</taxon>
        <taxon>Actinomycetota</taxon>
        <taxon>Actinomycetes</taxon>
        <taxon>Micrococcales</taxon>
        <taxon>Rarobacteraceae</taxon>
        <taxon>Rarobacter</taxon>
    </lineage>
</organism>
<feature type="compositionally biased region" description="Low complexity" evidence="10">
    <location>
        <begin position="1157"/>
        <end position="1166"/>
    </location>
</feature>
<sequence length="1460" mass="154198">MLRRLSVRGKILATLAVPIIVLIAAAALIAVQSVTAALDGRQYELLARTTPAHDELMAALQNEYTVTLQRASGVKVSDADFNGARATTDGLRTQYLSETSAVNFDRFPVAVRAAWQRSKTGLEGLDRALVDEFLAAAEESNPTPTVVATYSRAIESQEEFYQTVTDSISDRNVAGYLALYANAFDLRSAYLTELRQTTPVIQQRESITADDPAVRNATLSIQDYQVVESRTQSSLTNLGITDFALPEMASDQVAARDRIRAGNPEALTSQQANVWGSATADFDTKLAQFQVQVRDKLIAEVGNMANTARTQAILTVAIAIAAVIISLAIALLIARRIVNPLSRLTEAAKDVRDKLPTLVEQVAVPGTTPDLVIEPIPVESGDEIGQLATAFNDVNETTVEVAQEQAALRGSIAEMFVNVARRDHALLNRQLSFLDELERTEEDPTVLSNLFRLDHLATRMRRNSESLLVLAGIDSGRRVRQSMALSDVVRTASSEIEAYDRISLTLLDDPDMLGHYALYAAHLMAELLENATMFSDPSQQVEVTTNADRHYVSVAIRDFGLGMTEDEIGEARLKVQSRSASDAVGAQRLGLFVVGRLAEKLDASVDFQNAPGGGTLVVIAFPRSLFAELTDSELDDQAVAPVAPVRRTADEIATSDEGVPPSPVEEVDLAALTDGTTATGMPRRRTDGADSASASELDEDLIVLPELAQPNVEGLPQAGSADDEAWQPLQAVTPETGGGLPSRGGGGLPVRSASSAVAPEAVEPEAEAVPVDTERRSAIFSRFRTTEDLAAATTDDSTERSESSALDEPSVADLGSGDEAGLDSAADAADDVVQRSSMFASFRPSGEPETAAEPEPWTPPQVELPESGEDTWTPPSFGAQDELPATPAVDDAWTPPVFGDVDATPDAVGETESWTPPSFGGQDELPATPAVDDAWTPPVFGDDADGTVGEATQEPLGESVADQSEWTAPGYTDAATTDSWVNAGAEAAPLAQTGDEAVDGDTRLVLPRHAAPDDLERMMREYGGPEGVSAALTGPLPVVDESLIEDPTYLDGLASGDEVAEQAPEELAPEEPTLDEAATVQEAESDEVWQPGAAQDSFQDIPQLQLEEDDDFLSDDTIMVARPGLPEFGTTDSTHEPQASLASDYAADSEIGFGATEPVFAAPADDVAADEAEPWVATESAPAESAYASVDASAPAESAYAPVEASAPAESAYAPAESFTVSEDTTPAPAKKKKGLFSRVFGGKKKTPEVSQHEPFVPAAAPVAESLAAPTGPTSWVAPATTQTAPAFPETFAPTPEEASSEAVESGVAHGAAAAPDDSAGYGQASFTPAPGNEPQGWSPNAVDFSASDTPRSMSPELAAMLASRADLQDQALAELSQLSTYRPQQVTPDAAGGLVKRQKTEPVTEPVADDPTKQRITRDASVLRTRLAAFQSGTSRGREVGVKVSDSDPSSEGDSHDAS</sequence>
<feature type="compositionally biased region" description="Polar residues" evidence="10">
    <location>
        <begin position="1130"/>
        <end position="1141"/>
    </location>
</feature>
<comment type="subcellular location">
    <subcellularLocation>
        <location evidence="2">Membrane</location>
    </subcellularLocation>
</comment>
<feature type="compositionally biased region" description="Gly residues" evidence="10">
    <location>
        <begin position="736"/>
        <end position="748"/>
    </location>
</feature>
<dbReference type="RefSeq" id="WP_142122037.1">
    <property type="nucleotide sequence ID" value="NZ_BAAASV010000002.1"/>
</dbReference>
<dbReference type="GO" id="GO:0000160">
    <property type="term" value="P:phosphorelay signal transduction system"/>
    <property type="evidence" value="ECO:0007669"/>
    <property type="project" value="UniProtKB-KW"/>
</dbReference>
<dbReference type="SUPFAM" id="SSF55874">
    <property type="entry name" value="ATPase domain of HSP90 chaperone/DNA topoisomerase II/histidine kinase"/>
    <property type="match status" value="1"/>
</dbReference>
<dbReference type="EMBL" id="VFOS01000004">
    <property type="protein sequence ID" value="TQL57500.1"/>
    <property type="molecule type" value="Genomic_DNA"/>
</dbReference>
<dbReference type="PANTHER" id="PTHR45436:SF5">
    <property type="entry name" value="SENSOR HISTIDINE KINASE TRCS"/>
    <property type="match status" value="1"/>
</dbReference>
<dbReference type="InterPro" id="IPR005467">
    <property type="entry name" value="His_kinase_dom"/>
</dbReference>
<evidence type="ECO:0000256" key="4">
    <source>
        <dbReference type="ARBA" id="ARBA00022553"/>
    </source>
</evidence>
<feature type="compositionally biased region" description="Low complexity" evidence="10">
    <location>
        <begin position="815"/>
        <end position="827"/>
    </location>
</feature>
<keyword evidence="5" id="KW-0808">Transferase</keyword>
<evidence type="ECO:0000256" key="3">
    <source>
        <dbReference type="ARBA" id="ARBA00012438"/>
    </source>
</evidence>
<keyword evidence="15" id="KW-1185">Reference proteome</keyword>
<evidence type="ECO:0000256" key="1">
    <source>
        <dbReference type="ARBA" id="ARBA00000085"/>
    </source>
</evidence>
<dbReference type="Gene3D" id="6.10.340.10">
    <property type="match status" value="1"/>
</dbReference>
<dbReference type="GO" id="GO:0005886">
    <property type="term" value="C:plasma membrane"/>
    <property type="evidence" value="ECO:0007669"/>
    <property type="project" value="TreeGrafter"/>
</dbReference>
<keyword evidence="11" id="KW-0472">Membrane</keyword>
<proteinExistence type="predicted"/>
<comment type="caution">
    <text evidence="14">The sequence shown here is derived from an EMBL/GenBank/DDBJ whole genome shotgun (WGS) entry which is preliminary data.</text>
</comment>
<evidence type="ECO:0000256" key="9">
    <source>
        <dbReference type="ARBA" id="ARBA00023012"/>
    </source>
</evidence>
<feature type="compositionally biased region" description="Polar residues" evidence="10">
    <location>
        <begin position="1379"/>
        <end position="1388"/>
    </location>
</feature>
<feature type="region of interest" description="Disordered" evidence="10">
    <location>
        <begin position="672"/>
        <end position="695"/>
    </location>
</feature>
<feature type="region of interest" description="Disordered" evidence="10">
    <location>
        <begin position="1430"/>
        <end position="1460"/>
    </location>
</feature>
<evidence type="ECO:0000313" key="14">
    <source>
        <dbReference type="EMBL" id="TQL57500.1"/>
    </source>
</evidence>
<dbReference type="InterPro" id="IPR003660">
    <property type="entry name" value="HAMP_dom"/>
</dbReference>
<name>A0A542ZB72_RARFA</name>
<feature type="domain" description="Histidine kinase" evidence="12">
    <location>
        <begin position="522"/>
        <end position="625"/>
    </location>
</feature>
<feature type="compositionally biased region" description="Low complexity" evidence="10">
    <location>
        <begin position="749"/>
        <end position="771"/>
    </location>
</feature>
<feature type="compositionally biased region" description="Acidic residues" evidence="10">
    <location>
        <begin position="1058"/>
        <end position="1074"/>
    </location>
</feature>
<dbReference type="SMART" id="SM00304">
    <property type="entry name" value="HAMP"/>
    <property type="match status" value="1"/>
</dbReference>
<keyword evidence="9" id="KW-0902">Two-component regulatory system</keyword>
<dbReference type="CDD" id="cd06225">
    <property type="entry name" value="HAMP"/>
    <property type="match status" value="1"/>
</dbReference>
<reference evidence="14 15" key="1">
    <citation type="submission" date="2019-06" db="EMBL/GenBank/DDBJ databases">
        <title>Sequencing the genomes of 1000 actinobacteria strains.</title>
        <authorList>
            <person name="Klenk H.-P."/>
        </authorList>
    </citation>
    <scope>NUCLEOTIDE SEQUENCE [LARGE SCALE GENOMIC DNA]</scope>
    <source>
        <strain evidence="14 15">DSM 4813</strain>
    </source>
</reference>
<evidence type="ECO:0000313" key="15">
    <source>
        <dbReference type="Proteomes" id="UP000315389"/>
    </source>
</evidence>
<feature type="region of interest" description="Disordered" evidence="10">
    <location>
        <begin position="1379"/>
        <end position="1416"/>
    </location>
</feature>
<protein>
    <recommendedName>
        <fullName evidence="3">histidine kinase</fullName>
        <ecNumber evidence="3">2.7.13.3</ecNumber>
    </recommendedName>
</protein>
<comment type="catalytic activity">
    <reaction evidence="1">
        <text>ATP + protein L-histidine = ADP + protein N-phospho-L-histidine.</text>
        <dbReference type="EC" id="2.7.13.3"/>
    </reaction>
</comment>
<feature type="region of interest" description="Disordered" evidence="10">
    <location>
        <begin position="731"/>
        <end position="773"/>
    </location>
</feature>
<keyword evidence="7 14" id="KW-0418">Kinase</keyword>
<evidence type="ECO:0000256" key="6">
    <source>
        <dbReference type="ARBA" id="ARBA00022692"/>
    </source>
</evidence>
<dbReference type="OrthoDB" id="4652229at2"/>
<feature type="region of interest" description="Disordered" evidence="10">
    <location>
        <begin position="790"/>
        <end position="975"/>
    </location>
</feature>
<dbReference type="Pfam" id="PF02518">
    <property type="entry name" value="HATPase_c"/>
    <property type="match status" value="1"/>
</dbReference>
<keyword evidence="8 11" id="KW-1133">Transmembrane helix</keyword>
<dbReference type="PROSITE" id="PS50885">
    <property type="entry name" value="HAMP"/>
    <property type="match status" value="1"/>
</dbReference>
<evidence type="ECO:0000256" key="10">
    <source>
        <dbReference type="SAM" id="MobiDB-lite"/>
    </source>
</evidence>
<evidence type="ECO:0000256" key="11">
    <source>
        <dbReference type="SAM" id="Phobius"/>
    </source>
</evidence>
<evidence type="ECO:0000256" key="5">
    <source>
        <dbReference type="ARBA" id="ARBA00022679"/>
    </source>
</evidence>
<feature type="compositionally biased region" description="Low complexity" evidence="10">
    <location>
        <begin position="1286"/>
        <end position="1320"/>
    </location>
</feature>
<evidence type="ECO:0000256" key="7">
    <source>
        <dbReference type="ARBA" id="ARBA00022777"/>
    </source>
</evidence>
<feature type="region of interest" description="Disordered" evidence="10">
    <location>
        <begin position="1054"/>
        <end position="1099"/>
    </location>
</feature>
<evidence type="ECO:0000259" key="12">
    <source>
        <dbReference type="PROSITE" id="PS50109"/>
    </source>
</evidence>
<dbReference type="Pfam" id="PF00672">
    <property type="entry name" value="HAMP"/>
    <property type="match status" value="1"/>
</dbReference>
<gene>
    <name evidence="14" type="ORF">FB461_2241</name>
</gene>
<dbReference type="EC" id="2.7.13.3" evidence="3"/>
<dbReference type="Gene3D" id="3.30.565.10">
    <property type="entry name" value="Histidine kinase-like ATPase, C-terminal domain"/>
    <property type="match status" value="1"/>
</dbReference>
<keyword evidence="6 11" id="KW-0812">Transmembrane</keyword>
<dbReference type="PROSITE" id="PS50109">
    <property type="entry name" value="HIS_KIN"/>
    <property type="match status" value="1"/>
</dbReference>
<feature type="transmembrane region" description="Helical" evidence="11">
    <location>
        <begin position="312"/>
        <end position="334"/>
    </location>
</feature>
<dbReference type="InterPro" id="IPR050428">
    <property type="entry name" value="TCS_sensor_his_kinase"/>
</dbReference>